<dbReference type="Pfam" id="PF01549">
    <property type="entry name" value="ShK"/>
    <property type="match status" value="2"/>
</dbReference>
<dbReference type="AlphaFoldDB" id="A0A6V7U528"/>
<reference evidence="3 4" key="1">
    <citation type="submission" date="2020-08" db="EMBL/GenBank/DDBJ databases">
        <authorList>
            <person name="Koutsovoulos G."/>
            <person name="Danchin GJ E."/>
        </authorList>
    </citation>
    <scope>NUCLEOTIDE SEQUENCE [LARGE SCALE GENOMIC DNA]</scope>
</reference>
<proteinExistence type="predicted"/>
<feature type="disulfide bond" evidence="1">
    <location>
        <begin position="38"/>
        <end position="72"/>
    </location>
</feature>
<evidence type="ECO:0000313" key="4">
    <source>
        <dbReference type="Proteomes" id="UP000580250"/>
    </source>
</evidence>
<dbReference type="SMART" id="SM00254">
    <property type="entry name" value="ShKT"/>
    <property type="match status" value="1"/>
</dbReference>
<comment type="caution">
    <text evidence="1">Lacks conserved residue(s) required for the propagation of feature annotation.</text>
</comment>
<protein>
    <recommendedName>
        <fullName evidence="2">ShKT domain-containing protein</fullName>
    </recommendedName>
</protein>
<sequence>MGECLSNPFWMRPHCQKSCSSCGETLGDISTPTPRRGCTNVHILCPFWGFIGECERNPRWMGMHCRASCQLC</sequence>
<keyword evidence="1" id="KW-1015">Disulfide bond</keyword>
<accession>A0A6V7U528</accession>
<dbReference type="PROSITE" id="PS51670">
    <property type="entry name" value="SHKT"/>
    <property type="match status" value="1"/>
</dbReference>
<dbReference type="Proteomes" id="UP000580250">
    <property type="component" value="Unassembled WGS sequence"/>
</dbReference>
<dbReference type="OrthoDB" id="5920234at2759"/>
<comment type="caution">
    <text evidence="3">The sequence shown here is derived from an EMBL/GenBank/DDBJ whole genome shotgun (WGS) entry which is preliminary data.</text>
</comment>
<evidence type="ECO:0000256" key="1">
    <source>
        <dbReference type="PROSITE-ProRule" id="PRU01005"/>
    </source>
</evidence>
<feature type="domain" description="ShKT" evidence="2">
    <location>
        <begin position="38"/>
        <end position="72"/>
    </location>
</feature>
<gene>
    <name evidence="3" type="ORF">MENT_LOCUS8508</name>
</gene>
<name>A0A6V7U528_MELEN</name>
<evidence type="ECO:0000313" key="3">
    <source>
        <dbReference type="EMBL" id="CAD2146098.1"/>
    </source>
</evidence>
<evidence type="ECO:0000259" key="2">
    <source>
        <dbReference type="PROSITE" id="PS51670"/>
    </source>
</evidence>
<dbReference type="InterPro" id="IPR003582">
    <property type="entry name" value="ShKT_dom"/>
</dbReference>
<dbReference type="EMBL" id="CAJEWN010000036">
    <property type="protein sequence ID" value="CAD2146098.1"/>
    <property type="molecule type" value="Genomic_DNA"/>
</dbReference>
<organism evidence="3 4">
    <name type="scientific">Meloidogyne enterolobii</name>
    <name type="common">Root-knot nematode worm</name>
    <name type="synonym">Meloidogyne mayaguensis</name>
    <dbReference type="NCBI Taxonomy" id="390850"/>
    <lineage>
        <taxon>Eukaryota</taxon>
        <taxon>Metazoa</taxon>
        <taxon>Ecdysozoa</taxon>
        <taxon>Nematoda</taxon>
        <taxon>Chromadorea</taxon>
        <taxon>Rhabditida</taxon>
        <taxon>Tylenchina</taxon>
        <taxon>Tylenchomorpha</taxon>
        <taxon>Tylenchoidea</taxon>
        <taxon>Meloidogynidae</taxon>
        <taxon>Meloidogyninae</taxon>
        <taxon>Meloidogyne</taxon>
    </lineage>
</organism>